<protein>
    <recommendedName>
        <fullName evidence="1">DNA-directed DNA polymerase</fullName>
        <ecNumber evidence="1">2.7.7.7</ecNumber>
    </recommendedName>
</protein>
<dbReference type="EMBL" id="FOFS01000009">
    <property type="protein sequence ID" value="SEQ65433.1"/>
    <property type="molecule type" value="Genomic_DNA"/>
</dbReference>
<proteinExistence type="predicted"/>
<keyword evidence="2" id="KW-0808">Transferase</keyword>
<dbReference type="SUPFAM" id="SSF52540">
    <property type="entry name" value="P-loop containing nucleoside triphosphate hydrolases"/>
    <property type="match status" value="1"/>
</dbReference>
<dbReference type="Gene3D" id="3.40.50.300">
    <property type="entry name" value="P-loop containing nucleotide triphosphate hydrolases"/>
    <property type="match status" value="1"/>
</dbReference>
<name>A0A1H9HSY9_9GAMM</name>
<evidence type="ECO:0000313" key="4">
    <source>
        <dbReference type="EMBL" id="SEQ65433.1"/>
    </source>
</evidence>
<dbReference type="RefSeq" id="WP_177188968.1">
    <property type="nucleotide sequence ID" value="NZ_FOFS01000009.1"/>
</dbReference>
<reference evidence="4 5" key="1">
    <citation type="submission" date="2016-10" db="EMBL/GenBank/DDBJ databases">
        <authorList>
            <person name="de Groot N.N."/>
        </authorList>
    </citation>
    <scope>NUCLEOTIDE SEQUENCE [LARGE SCALE GENOMIC DNA]</scope>
    <source>
        <strain evidence="4 5">DSM 25927</strain>
    </source>
</reference>
<dbReference type="GO" id="GO:0006261">
    <property type="term" value="P:DNA-templated DNA replication"/>
    <property type="evidence" value="ECO:0007669"/>
    <property type="project" value="TreeGrafter"/>
</dbReference>
<evidence type="ECO:0000256" key="2">
    <source>
        <dbReference type="ARBA" id="ARBA00022932"/>
    </source>
</evidence>
<dbReference type="InterPro" id="IPR027417">
    <property type="entry name" value="P-loop_NTPase"/>
</dbReference>
<dbReference type="AlphaFoldDB" id="A0A1H9HSY9"/>
<dbReference type="GO" id="GO:0003887">
    <property type="term" value="F:DNA-directed DNA polymerase activity"/>
    <property type="evidence" value="ECO:0007669"/>
    <property type="project" value="UniProtKB-KW"/>
</dbReference>
<dbReference type="Pfam" id="PF13177">
    <property type="entry name" value="DNA_pol3_delta2"/>
    <property type="match status" value="1"/>
</dbReference>
<keyword evidence="2" id="KW-0548">Nucleotidyltransferase</keyword>
<dbReference type="InterPro" id="IPR050238">
    <property type="entry name" value="DNA_Rep/Repair_Clamp_Loader"/>
</dbReference>
<sequence length="352" mass="38557">MKPGKAAAAEAVESAAPRAALWRPLPWQSALWLDLSSLLLQKRLPHALLLAGGAGIGKRWFARALIAYGLCEKPSGYACGQCRSCVQLAAGSHPDAALLSPDGHRGLAISEQSWNEQGLAYWQPEEDRKRRDIAIDAARSLMSKLDLGSHYGRGRYTLIEPADSLNTSSVNALLKTIEEPPAGMQLLLVTERPQALPATLRSRCQRIRFATPDAEAAQAWMAAEGVRDAEALAYAHGAPLRALALQADEGVVLRREWEGLWRALLAARKDPLEVAAAIDKERLAEHLHWAQYWLGQQLRAQLDAPAAAREAYAQMLQDVIEAQRRAQGNAQPQLLMEALTTRCQRLARAAQL</sequence>
<accession>A0A1H9HSY9</accession>
<evidence type="ECO:0000256" key="3">
    <source>
        <dbReference type="ARBA" id="ARBA00049244"/>
    </source>
</evidence>
<organism evidence="4 5">
    <name type="scientific">Solimonas aquatica</name>
    <dbReference type="NCBI Taxonomy" id="489703"/>
    <lineage>
        <taxon>Bacteria</taxon>
        <taxon>Pseudomonadati</taxon>
        <taxon>Pseudomonadota</taxon>
        <taxon>Gammaproteobacteria</taxon>
        <taxon>Nevskiales</taxon>
        <taxon>Nevskiaceae</taxon>
        <taxon>Solimonas</taxon>
    </lineage>
</organism>
<comment type="catalytic activity">
    <reaction evidence="3">
        <text>DNA(n) + a 2'-deoxyribonucleoside 5'-triphosphate = DNA(n+1) + diphosphate</text>
        <dbReference type="Rhea" id="RHEA:22508"/>
        <dbReference type="Rhea" id="RHEA-COMP:17339"/>
        <dbReference type="Rhea" id="RHEA-COMP:17340"/>
        <dbReference type="ChEBI" id="CHEBI:33019"/>
        <dbReference type="ChEBI" id="CHEBI:61560"/>
        <dbReference type="ChEBI" id="CHEBI:173112"/>
        <dbReference type="EC" id="2.7.7.7"/>
    </reaction>
</comment>
<dbReference type="EC" id="2.7.7.7" evidence="1"/>
<evidence type="ECO:0000256" key="1">
    <source>
        <dbReference type="ARBA" id="ARBA00012417"/>
    </source>
</evidence>
<dbReference type="Proteomes" id="UP000199233">
    <property type="component" value="Unassembled WGS sequence"/>
</dbReference>
<gene>
    <name evidence="4" type="ORF">SAMN04488038_10917</name>
</gene>
<keyword evidence="2" id="KW-0239">DNA-directed DNA polymerase</keyword>
<dbReference type="PANTHER" id="PTHR11669">
    <property type="entry name" value="REPLICATION FACTOR C / DNA POLYMERASE III GAMMA-TAU SUBUNIT"/>
    <property type="match status" value="1"/>
</dbReference>
<dbReference type="PANTHER" id="PTHR11669:SF8">
    <property type="entry name" value="DNA POLYMERASE III SUBUNIT DELTA"/>
    <property type="match status" value="1"/>
</dbReference>
<evidence type="ECO:0000313" key="5">
    <source>
        <dbReference type="Proteomes" id="UP000199233"/>
    </source>
</evidence>
<dbReference type="GO" id="GO:0009360">
    <property type="term" value="C:DNA polymerase III complex"/>
    <property type="evidence" value="ECO:0007669"/>
    <property type="project" value="TreeGrafter"/>
</dbReference>
<dbReference type="STRING" id="489703.SAMN04488038_10917"/>
<keyword evidence="5" id="KW-1185">Reference proteome</keyword>